<dbReference type="EMBL" id="MN081869">
    <property type="protein sequence ID" value="QEA08218.1"/>
    <property type="molecule type" value="Genomic_DNA"/>
</dbReference>
<reference evidence="1" key="1">
    <citation type="journal article" date="2019" name="Viruses">
        <title>Detection and Characterization of Invertebrate Iridoviruses Found in Reptiles and Prey Insects in Europe over the Past Two Decades.</title>
        <authorList>
            <person name="Papp T."/>
            <person name="Marschang R.E."/>
        </authorList>
    </citation>
    <scope>NUCLEOTIDE SEQUENCE</scope>
    <source>
        <strain evidence="1">Liz-CrIV</strain>
    </source>
</reference>
<organism evidence="1">
    <name type="scientific">Iridovirus Liz-CrIV</name>
    <dbReference type="NCBI Taxonomy" id="2594309"/>
    <lineage>
        <taxon>Viruses</taxon>
        <taxon>Varidnaviria</taxon>
        <taxon>Bamfordvirae</taxon>
        <taxon>Nucleocytoviricota</taxon>
        <taxon>Megaviricetes</taxon>
        <taxon>Pimascovirales</taxon>
        <taxon>Pimascovirales incertae sedis</taxon>
        <taxon>Iridoviridae</taxon>
    </lineage>
</organism>
<protein>
    <submittedName>
        <fullName evidence="1">Uncharacterized protein</fullName>
    </submittedName>
</protein>
<proteinExistence type="predicted"/>
<accession>A0A5B8RJL1</accession>
<name>A0A5B8RJL1_9VIRU</name>
<evidence type="ECO:0000313" key="1">
    <source>
        <dbReference type="EMBL" id="QEA08218.1"/>
    </source>
</evidence>
<sequence length="176" mass="20136">MILVLLLILIAFLYIYFPSSFKVPQKDQELSTLSKNLINNYSFVPKTFKQKIHIIIPFKKNVDKLIINILKQTEKVDIITIIVPEKYENKLKNGKNSLCKLLKDTCLIQISGGYGMLSKERETGTILVYVNNFSDPNILKTILNMISKSPKKIFYFSEATVIDNSIPIGIDDAYKL</sequence>